<keyword evidence="3 7" id="KW-0812">Transmembrane</keyword>
<keyword evidence="5 7" id="KW-0472">Membrane</keyword>
<evidence type="ECO:0000256" key="4">
    <source>
        <dbReference type="ARBA" id="ARBA00022989"/>
    </source>
</evidence>
<evidence type="ECO:0000256" key="3">
    <source>
        <dbReference type="ARBA" id="ARBA00022692"/>
    </source>
</evidence>
<feature type="transmembrane region" description="Helical" evidence="7">
    <location>
        <begin position="196"/>
        <end position="213"/>
    </location>
</feature>
<evidence type="ECO:0000313" key="10">
    <source>
        <dbReference type="Proteomes" id="UP000279236"/>
    </source>
</evidence>
<dbReference type="InterPro" id="IPR000326">
    <property type="entry name" value="PAP2/HPO"/>
</dbReference>
<feature type="transmembrane region" description="Helical" evidence="7">
    <location>
        <begin position="100"/>
        <end position="121"/>
    </location>
</feature>
<dbReference type="Proteomes" id="UP000279236">
    <property type="component" value="Unassembled WGS sequence"/>
</dbReference>
<dbReference type="GO" id="GO:0016020">
    <property type="term" value="C:membrane"/>
    <property type="evidence" value="ECO:0007669"/>
    <property type="project" value="UniProtKB-SubCell"/>
</dbReference>
<dbReference type="SMART" id="SM00014">
    <property type="entry name" value="acidPPc"/>
    <property type="match status" value="1"/>
</dbReference>
<dbReference type="GO" id="GO:0046839">
    <property type="term" value="P:phospholipid dephosphorylation"/>
    <property type="evidence" value="ECO:0007669"/>
    <property type="project" value="TreeGrafter"/>
</dbReference>
<dbReference type="STRING" id="105984.A0A427XIX4"/>
<evidence type="ECO:0000256" key="6">
    <source>
        <dbReference type="SAM" id="MobiDB-lite"/>
    </source>
</evidence>
<protein>
    <recommendedName>
        <fullName evidence="8">Phosphatidic acid phosphatase type 2/haloperoxidase domain-containing protein</fullName>
    </recommendedName>
</protein>
<dbReference type="RefSeq" id="XP_028473953.1">
    <property type="nucleotide sequence ID" value="XM_028617490.1"/>
</dbReference>
<evidence type="ECO:0000256" key="2">
    <source>
        <dbReference type="ARBA" id="ARBA00008816"/>
    </source>
</evidence>
<dbReference type="CDD" id="cd03390">
    <property type="entry name" value="PAP2_containing_1_like"/>
    <property type="match status" value="1"/>
</dbReference>
<dbReference type="GO" id="GO:0006644">
    <property type="term" value="P:phospholipid metabolic process"/>
    <property type="evidence" value="ECO:0007669"/>
    <property type="project" value="InterPro"/>
</dbReference>
<evidence type="ECO:0000256" key="1">
    <source>
        <dbReference type="ARBA" id="ARBA00004141"/>
    </source>
</evidence>
<accession>A0A427XIX4</accession>
<feature type="region of interest" description="Disordered" evidence="6">
    <location>
        <begin position="289"/>
        <end position="309"/>
    </location>
</feature>
<dbReference type="InterPro" id="IPR043216">
    <property type="entry name" value="PAP-like"/>
</dbReference>
<evidence type="ECO:0000256" key="5">
    <source>
        <dbReference type="ARBA" id="ARBA00023136"/>
    </source>
</evidence>
<feature type="transmembrane region" description="Helical" evidence="7">
    <location>
        <begin position="225"/>
        <end position="243"/>
    </location>
</feature>
<dbReference type="Pfam" id="PF01569">
    <property type="entry name" value="PAP2"/>
    <property type="match status" value="1"/>
</dbReference>
<feature type="transmembrane region" description="Helical" evidence="7">
    <location>
        <begin position="172"/>
        <end position="190"/>
    </location>
</feature>
<keyword evidence="4 7" id="KW-1133">Transmembrane helix</keyword>
<feature type="transmembrane region" description="Helical" evidence="7">
    <location>
        <begin position="68"/>
        <end position="88"/>
    </location>
</feature>
<name>A0A427XIX4_9TREE</name>
<dbReference type="PANTHER" id="PTHR10165:SF35">
    <property type="entry name" value="RE23632P"/>
    <property type="match status" value="1"/>
</dbReference>
<dbReference type="SUPFAM" id="SSF48317">
    <property type="entry name" value="Acid phosphatase/Vanadium-dependent haloperoxidase"/>
    <property type="match status" value="1"/>
</dbReference>
<evidence type="ECO:0000259" key="8">
    <source>
        <dbReference type="SMART" id="SM00014"/>
    </source>
</evidence>
<feature type="domain" description="Phosphatidic acid phosphatase type 2/haloperoxidase" evidence="8">
    <location>
        <begin position="101"/>
        <end position="243"/>
    </location>
</feature>
<evidence type="ECO:0000313" key="9">
    <source>
        <dbReference type="EMBL" id="RSH78806.1"/>
    </source>
</evidence>
<comment type="caution">
    <text evidence="9">The sequence shown here is derived from an EMBL/GenBank/DDBJ whole genome shotgun (WGS) entry which is preliminary data.</text>
</comment>
<dbReference type="GO" id="GO:0008195">
    <property type="term" value="F:phosphatidate phosphatase activity"/>
    <property type="evidence" value="ECO:0007669"/>
    <property type="project" value="TreeGrafter"/>
</dbReference>
<comment type="subcellular location">
    <subcellularLocation>
        <location evidence="1">Membrane</location>
        <topology evidence="1">Multi-pass membrane protein</topology>
    </subcellularLocation>
</comment>
<dbReference type="InterPro" id="IPR036938">
    <property type="entry name" value="PAP2/HPO_sf"/>
</dbReference>
<organism evidence="9 10">
    <name type="scientific">Apiotrichum porosum</name>
    <dbReference type="NCBI Taxonomy" id="105984"/>
    <lineage>
        <taxon>Eukaryota</taxon>
        <taxon>Fungi</taxon>
        <taxon>Dikarya</taxon>
        <taxon>Basidiomycota</taxon>
        <taxon>Agaricomycotina</taxon>
        <taxon>Tremellomycetes</taxon>
        <taxon>Trichosporonales</taxon>
        <taxon>Trichosporonaceae</taxon>
        <taxon>Apiotrichum</taxon>
    </lineage>
</organism>
<sequence length="334" mass="36982">MKWFAFRDRGPTSYPQRVFWSYLPDWIITIALWGLFYLVDKIDGYRRLFDVNDTSLAHPYRLHERVPVWLLAVVTGLGPAIIIVLLAAMRRSFWDAHNGLLGLVLALGLSVTFTDVLKIAAGRPRPDLFGRCQLPESYQSNPVHGLTSWRECTETSLLKDGFRSFPSGHSSFAWTGMWYLVLYLAAKFRITNQRGYTIKSWTLLLPLCCASLISISRTMDYRHHATDVIAGAIIGILAGWWGYRQYYPPLAAPSSWRPYAPRIPPDEGPLPLHEMSTGGTAAGERVPLSGAGAVPGATPPGTVGTNHGHNVAFANNGNAQAYTSYPPPSHQASV</sequence>
<reference evidence="9 10" key="1">
    <citation type="submission" date="2018-11" db="EMBL/GenBank/DDBJ databases">
        <title>Genome sequence of Apiotrichum porosum DSM 27194.</title>
        <authorList>
            <person name="Aliyu H."/>
            <person name="Gorte O."/>
            <person name="Ochsenreither K."/>
        </authorList>
    </citation>
    <scope>NUCLEOTIDE SEQUENCE [LARGE SCALE GENOMIC DNA]</scope>
    <source>
        <strain evidence="9 10">DSM 27194</strain>
    </source>
</reference>
<proteinExistence type="inferred from homology"/>
<evidence type="ECO:0000256" key="7">
    <source>
        <dbReference type="SAM" id="Phobius"/>
    </source>
</evidence>
<gene>
    <name evidence="9" type="ORF">EHS24_001715</name>
</gene>
<dbReference type="EMBL" id="RSCE01000011">
    <property type="protein sequence ID" value="RSH78806.1"/>
    <property type="molecule type" value="Genomic_DNA"/>
</dbReference>
<dbReference type="AlphaFoldDB" id="A0A427XIX4"/>
<dbReference type="Gene3D" id="1.20.144.10">
    <property type="entry name" value="Phosphatidic acid phosphatase type 2/haloperoxidase"/>
    <property type="match status" value="1"/>
</dbReference>
<dbReference type="PANTHER" id="PTHR10165">
    <property type="entry name" value="LIPID PHOSPHATE PHOSPHATASE"/>
    <property type="match status" value="1"/>
</dbReference>
<dbReference type="OrthoDB" id="8907274at2759"/>
<dbReference type="GeneID" id="39586258"/>
<keyword evidence="10" id="KW-1185">Reference proteome</keyword>
<comment type="similarity">
    <text evidence="2">Belongs to the PA-phosphatase related phosphoesterase family.</text>
</comment>
<feature type="transmembrane region" description="Helical" evidence="7">
    <location>
        <begin position="20"/>
        <end position="39"/>
    </location>
</feature>
<feature type="compositionally biased region" description="Low complexity" evidence="6">
    <location>
        <begin position="290"/>
        <end position="305"/>
    </location>
</feature>